<gene>
    <name evidence="4" type="ORF">HNQ60_004503</name>
</gene>
<keyword evidence="5" id="KW-1185">Reference proteome</keyword>
<reference evidence="4 5" key="1">
    <citation type="submission" date="2020-08" db="EMBL/GenBank/DDBJ databases">
        <title>Genomic Encyclopedia of Type Strains, Phase IV (KMG-IV): sequencing the most valuable type-strain genomes for metagenomic binning, comparative biology and taxonomic classification.</title>
        <authorList>
            <person name="Goeker M."/>
        </authorList>
    </citation>
    <scope>NUCLEOTIDE SEQUENCE [LARGE SCALE GENOMIC DNA]</scope>
    <source>
        <strain evidence="4 5">DSM 26723</strain>
    </source>
</reference>
<dbReference type="Gene3D" id="3.40.50.2300">
    <property type="match status" value="1"/>
</dbReference>
<dbReference type="PANTHER" id="PTHR44591:SF25">
    <property type="entry name" value="CHEMOTAXIS TWO-COMPONENT RESPONSE REGULATOR"/>
    <property type="match status" value="1"/>
</dbReference>
<comment type="caution">
    <text evidence="4">The sequence shown here is derived from an EMBL/GenBank/DDBJ whole genome shotgun (WGS) entry which is preliminary data.</text>
</comment>
<keyword evidence="1 2" id="KW-0597">Phosphoprotein</keyword>
<dbReference type="InterPro" id="IPR011006">
    <property type="entry name" value="CheY-like_superfamily"/>
</dbReference>
<organism evidence="4 5">
    <name type="scientific">Povalibacter uvarum</name>
    <dbReference type="NCBI Taxonomy" id="732238"/>
    <lineage>
        <taxon>Bacteria</taxon>
        <taxon>Pseudomonadati</taxon>
        <taxon>Pseudomonadota</taxon>
        <taxon>Gammaproteobacteria</taxon>
        <taxon>Steroidobacterales</taxon>
        <taxon>Steroidobacteraceae</taxon>
        <taxon>Povalibacter</taxon>
    </lineage>
</organism>
<feature type="domain" description="Response regulatory" evidence="3">
    <location>
        <begin position="6"/>
        <end position="120"/>
    </location>
</feature>
<accession>A0A841HUF1</accession>
<evidence type="ECO:0000256" key="2">
    <source>
        <dbReference type="PROSITE-ProRule" id="PRU00169"/>
    </source>
</evidence>
<dbReference type="AlphaFoldDB" id="A0A841HUF1"/>
<dbReference type="InterPro" id="IPR001789">
    <property type="entry name" value="Sig_transdc_resp-reg_receiver"/>
</dbReference>
<evidence type="ECO:0000256" key="1">
    <source>
        <dbReference type="ARBA" id="ARBA00022553"/>
    </source>
</evidence>
<dbReference type="GO" id="GO:0000160">
    <property type="term" value="P:phosphorelay signal transduction system"/>
    <property type="evidence" value="ECO:0007669"/>
    <property type="project" value="InterPro"/>
</dbReference>
<dbReference type="RefSeq" id="WP_184335015.1">
    <property type="nucleotide sequence ID" value="NZ_JACHHZ010000006.1"/>
</dbReference>
<dbReference type="Pfam" id="PF00072">
    <property type="entry name" value="Response_reg"/>
    <property type="match status" value="1"/>
</dbReference>
<evidence type="ECO:0000313" key="5">
    <source>
        <dbReference type="Proteomes" id="UP000588068"/>
    </source>
</evidence>
<sequence length="129" mass="14114">MSHPSLIAIVDDDRSFLDSMRRLLKSLGYDVAAYPSAAHFLASSRLASTDCLVADVQMPLMTGVELFEHLLATGQSIPTILVTGYPNVHTEERMRTLGVECYLRKPLDESALIGCLRSACARRLGTSSE</sequence>
<dbReference type="InterPro" id="IPR050595">
    <property type="entry name" value="Bact_response_regulator"/>
</dbReference>
<dbReference type="PROSITE" id="PS50110">
    <property type="entry name" value="RESPONSE_REGULATORY"/>
    <property type="match status" value="1"/>
</dbReference>
<evidence type="ECO:0000259" key="3">
    <source>
        <dbReference type="PROSITE" id="PS50110"/>
    </source>
</evidence>
<feature type="modified residue" description="4-aspartylphosphate" evidence="2">
    <location>
        <position position="55"/>
    </location>
</feature>
<name>A0A841HUF1_9GAMM</name>
<protein>
    <submittedName>
        <fullName evidence="4">FixJ family two-component response regulator</fullName>
    </submittedName>
</protein>
<dbReference type="EMBL" id="JACHHZ010000006">
    <property type="protein sequence ID" value="MBB6095612.1"/>
    <property type="molecule type" value="Genomic_DNA"/>
</dbReference>
<evidence type="ECO:0000313" key="4">
    <source>
        <dbReference type="EMBL" id="MBB6095612.1"/>
    </source>
</evidence>
<dbReference type="Proteomes" id="UP000588068">
    <property type="component" value="Unassembled WGS sequence"/>
</dbReference>
<dbReference type="PANTHER" id="PTHR44591">
    <property type="entry name" value="STRESS RESPONSE REGULATOR PROTEIN 1"/>
    <property type="match status" value="1"/>
</dbReference>
<proteinExistence type="predicted"/>
<dbReference type="SUPFAM" id="SSF52172">
    <property type="entry name" value="CheY-like"/>
    <property type="match status" value="1"/>
</dbReference>
<dbReference type="SMART" id="SM00448">
    <property type="entry name" value="REC"/>
    <property type="match status" value="1"/>
</dbReference>